<feature type="compositionally biased region" description="Polar residues" evidence="10">
    <location>
        <begin position="1"/>
        <end position="26"/>
    </location>
</feature>
<gene>
    <name evidence="13" type="ORF">GCM10015535_61030</name>
</gene>
<evidence type="ECO:0000256" key="6">
    <source>
        <dbReference type="ARBA" id="ARBA00022692"/>
    </source>
</evidence>
<keyword evidence="9 11" id="KW-0472">Membrane</keyword>
<comment type="caution">
    <text evidence="13">The sequence shown here is derived from an EMBL/GenBank/DDBJ whole genome shotgun (WGS) entry which is preliminary data.</text>
</comment>
<evidence type="ECO:0000256" key="5">
    <source>
        <dbReference type="ARBA" id="ARBA00022679"/>
    </source>
</evidence>
<reference evidence="14" key="1">
    <citation type="journal article" date="2019" name="Int. J. Syst. Evol. Microbiol.">
        <title>The Global Catalogue of Microorganisms (GCM) 10K type strain sequencing project: providing services to taxonomists for standard genome sequencing and annotation.</title>
        <authorList>
            <consortium name="The Broad Institute Genomics Platform"/>
            <consortium name="The Broad Institute Genome Sequencing Center for Infectious Disease"/>
            <person name="Wu L."/>
            <person name="Ma J."/>
        </authorList>
    </citation>
    <scope>NUCLEOTIDE SEQUENCE [LARGE SCALE GENOMIC DNA]</scope>
    <source>
        <strain evidence="14">JCM 4376</strain>
    </source>
</reference>
<organism evidence="13 14">
    <name type="scientific">Streptomyces gelaticus</name>
    <dbReference type="NCBI Taxonomy" id="285446"/>
    <lineage>
        <taxon>Bacteria</taxon>
        <taxon>Bacillati</taxon>
        <taxon>Actinomycetota</taxon>
        <taxon>Actinomycetes</taxon>
        <taxon>Kitasatosporales</taxon>
        <taxon>Streptomycetaceae</taxon>
        <taxon>Streptomyces</taxon>
    </lineage>
</organism>
<feature type="transmembrane region" description="Helical" evidence="11">
    <location>
        <begin position="143"/>
        <end position="167"/>
    </location>
</feature>
<keyword evidence="5" id="KW-0808">Transferase</keyword>
<dbReference type="PANTHER" id="PTHR12468">
    <property type="entry name" value="GPI MANNOSYLTRANSFERASE 2"/>
    <property type="match status" value="1"/>
</dbReference>
<dbReference type="EMBL" id="BMTF01000029">
    <property type="protein sequence ID" value="GGV94830.1"/>
    <property type="molecule type" value="Genomic_DNA"/>
</dbReference>
<feature type="transmembrane region" description="Helical" evidence="11">
    <location>
        <begin position="403"/>
        <end position="421"/>
    </location>
</feature>
<keyword evidence="4" id="KW-0328">Glycosyltransferase</keyword>
<keyword evidence="7" id="KW-0256">Endoplasmic reticulum</keyword>
<keyword evidence="3" id="KW-0337">GPI-anchor biosynthesis</keyword>
<dbReference type="InterPro" id="IPR038731">
    <property type="entry name" value="RgtA/B/C-like"/>
</dbReference>
<evidence type="ECO:0000256" key="11">
    <source>
        <dbReference type="SAM" id="Phobius"/>
    </source>
</evidence>
<evidence type="ECO:0000256" key="7">
    <source>
        <dbReference type="ARBA" id="ARBA00022824"/>
    </source>
</evidence>
<keyword evidence="6 11" id="KW-0812">Transmembrane</keyword>
<keyword evidence="14" id="KW-1185">Reference proteome</keyword>
<feature type="domain" description="Glycosyltransferase RgtA/B/C/D-like" evidence="12">
    <location>
        <begin position="128"/>
        <end position="272"/>
    </location>
</feature>
<feature type="region of interest" description="Disordered" evidence="10">
    <location>
        <begin position="1"/>
        <end position="31"/>
    </location>
</feature>
<evidence type="ECO:0000256" key="8">
    <source>
        <dbReference type="ARBA" id="ARBA00022989"/>
    </source>
</evidence>
<name>A0ABQ2WAJ2_9ACTN</name>
<dbReference type="RefSeq" id="WP_189547498.1">
    <property type="nucleotide sequence ID" value="NZ_BMTF01000029.1"/>
</dbReference>
<dbReference type="Proteomes" id="UP000660675">
    <property type="component" value="Unassembled WGS sequence"/>
</dbReference>
<evidence type="ECO:0000256" key="10">
    <source>
        <dbReference type="SAM" id="MobiDB-lite"/>
    </source>
</evidence>
<feature type="transmembrane region" description="Helical" evidence="11">
    <location>
        <begin position="352"/>
        <end position="372"/>
    </location>
</feature>
<dbReference type="Pfam" id="PF13231">
    <property type="entry name" value="PMT_2"/>
    <property type="match status" value="1"/>
</dbReference>
<comment type="pathway">
    <text evidence="2">Glycolipid biosynthesis; glycosylphosphatidylinositol-anchor biosynthesis.</text>
</comment>
<dbReference type="InterPro" id="IPR007315">
    <property type="entry name" value="PIG-V/Gpi18"/>
</dbReference>
<feature type="transmembrane region" description="Helical" evidence="11">
    <location>
        <begin position="323"/>
        <end position="345"/>
    </location>
</feature>
<evidence type="ECO:0000256" key="4">
    <source>
        <dbReference type="ARBA" id="ARBA00022676"/>
    </source>
</evidence>
<protein>
    <submittedName>
        <fullName evidence="13">Membrane protein</fullName>
    </submittedName>
</protein>
<keyword evidence="8 11" id="KW-1133">Transmembrane helix</keyword>
<dbReference type="PANTHER" id="PTHR12468:SF2">
    <property type="entry name" value="GPI MANNOSYLTRANSFERASE 2"/>
    <property type="match status" value="1"/>
</dbReference>
<evidence type="ECO:0000313" key="13">
    <source>
        <dbReference type="EMBL" id="GGV94830.1"/>
    </source>
</evidence>
<evidence type="ECO:0000256" key="9">
    <source>
        <dbReference type="ARBA" id="ARBA00023136"/>
    </source>
</evidence>
<evidence type="ECO:0000259" key="12">
    <source>
        <dbReference type="Pfam" id="PF13231"/>
    </source>
</evidence>
<accession>A0ABQ2WAJ2</accession>
<feature type="transmembrane region" description="Helical" evidence="11">
    <location>
        <begin position="41"/>
        <end position="64"/>
    </location>
</feature>
<evidence type="ECO:0000313" key="14">
    <source>
        <dbReference type="Proteomes" id="UP000660675"/>
    </source>
</evidence>
<comment type="subcellular location">
    <subcellularLocation>
        <location evidence="1">Endoplasmic reticulum membrane</location>
        <topology evidence="1">Multi-pass membrane protein</topology>
    </subcellularLocation>
</comment>
<feature type="transmembrane region" description="Helical" evidence="11">
    <location>
        <begin position="234"/>
        <end position="251"/>
    </location>
</feature>
<evidence type="ECO:0000256" key="1">
    <source>
        <dbReference type="ARBA" id="ARBA00004477"/>
    </source>
</evidence>
<evidence type="ECO:0000256" key="2">
    <source>
        <dbReference type="ARBA" id="ARBA00004687"/>
    </source>
</evidence>
<evidence type="ECO:0000256" key="3">
    <source>
        <dbReference type="ARBA" id="ARBA00022502"/>
    </source>
</evidence>
<sequence length="426" mass="46001">MIKTIARTTATGTPSWNAKLSQQPATTGPDRRRRLRRTAEHYGPVLAVYGTLKFIGFASFMWLLHSSGDYRTKHPRFGGGAHPWDVLASWDGWWYQQIAEHGYDPRLVPIPGATGPITLEGNSAAFFPLYPALMRLVSELTGLGSYGAGMVVSVVASLVAALGIYAVTERLGGRRAGLAAAGLWAVWPGSGAEWAVYSDSLYVALAVWACHAVLSRRWLTAGLLTCAAGLNRPTAGALIAAVAVAALLELWRHRDDILRPVAAMAVAPLGLLAYIGWVGHEMGDYGGYFKLQSDAWAHEWDYGRHTFDVLTSVPVGHSDYLSAWPFADLIGVGVVLLALALLSVLIRLRPPAVLMVYTVLTLVLILGSQQIFANVSRYLLPLFPLYLPLALALRRLSLTHQLMLLGIAALASGSYAGYALFELGVP</sequence>
<feature type="transmembrane region" description="Helical" evidence="11">
    <location>
        <begin position="258"/>
        <end position="277"/>
    </location>
</feature>
<proteinExistence type="predicted"/>